<organism evidence="1 2">
    <name type="scientific">Larimichthys crocea</name>
    <name type="common">Large yellow croaker</name>
    <name type="synonym">Pseudosciaena crocea</name>
    <dbReference type="NCBI Taxonomy" id="215358"/>
    <lineage>
        <taxon>Eukaryota</taxon>
        <taxon>Metazoa</taxon>
        <taxon>Chordata</taxon>
        <taxon>Craniata</taxon>
        <taxon>Vertebrata</taxon>
        <taxon>Euteleostomi</taxon>
        <taxon>Actinopterygii</taxon>
        <taxon>Neopterygii</taxon>
        <taxon>Teleostei</taxon>
        <taxon>Neoteleostei</taxon>
        <taxon>Acanthomorphata</taxon>
        <taxon>Eupercaria</taxon>
        <taxon>Sciaenidae</taxon>
        <taxon>Larimichthys</taxon>
    </lineage>
</organism>
<evidence type="ECO:0000313" key="1">
    <source>
        <dbReference type="EMBL" id="TMS07039.1"/>
    </source>
</evidence>
<name>A0ACD3QKG4_LARCR</name>
<dbReference type="EMBL" id="CM011691">
    <property type="protein sequence ID" value="TMS07039.1"/>
    <property type="molecule type" value="Genomic_DNA"/>
</dbReference>
<keyword evidence="2" id="KW-1185">Reference proteome</keyword>
<reference evidence="1" key="1">
    <citation type="submission" date="2018-11" db="EMBL/GenBank/DDBJ databases">
        <title>The sequence and de novo assembly of Larimichthys crocea genome using PacBio and Hi-C technologies.</title>
        <authorList>
            <person name="Xu P."/>
            <person name="Chen B."/>
            <person name="Zhou Z."/>
            <person name="Ke Q."/>
            <person name="Wu Y."/>
            <person name="Bai H."/>
            <person name="Pu F."/>
        </authorList>
    </citation>
    <scope>NUCLEOTIDE SEQUENCE</scope>
    <source>
        <tissue evidence="1">Muscle</tissue>
    </source>
</reference>
<protein>
    <submittedName>
        <fullName evidence="1">Uncharacterized protein</fullName>
    </submittedName>
</protein>
<gene>
    <name evidence="1" type="ORF">E3U43_011132</name>
</gene>
<proteinExistence type="predicted"/>
<evidence type="ECO:0000313" key="2">
    <source>
        <dbReference type="Proteomes" id="UP000793456"/>
    </source>
</evidence>
<sequence>MAAPVVVRSSGPALCPSFAEVCSFLERYGATLDLPEMTFPQMERYLRDTTTVPKPLVELHVKLLRKLGRSVSTDRWEKYLAKVCQELNNTWAWELEQKGYQEMSMECKSSILKYLCECQFDDNLKFKMAINEEDPEKMRLQPIGRDRQGLMYWLQLDQEQNIRLYTEEQDDQDGSTWKCIVRTRNDLAEALELLKAQVEPNLDQGRDQNQAGPGSTSPTEKDAGDETIGKTNPEPSKTTEEHTDDKKADPVNEEKPLRPVVKLEQTQPVEQENTEAEVKEEKTDHKPPVFDNRVSTITTIIKAETRDSDGPKNTVSVVMAPGAAVTKPEMNKEVEAERAVVRSSQQAKIPLKKRELKLAESYHSNHLNNSNSSSIIVCNPSVIQTKDSHGRDGKVPNLLAPPVGQAVSQQQLVVTASRQELTNGRASLLLPHKEGQNGVIGVIGQVGVVGHVGVIRSPSERHRAVGAEQQEQNGPSLDHQGSRAVEEEREVSRQSVLVRKGPVEGEAPASTLIPHVVMEAQTARKLPSIKSDQPPEVVERKVDSVSVSSLSHSTEEPKRQTAEDQGKKTTEEPLDRGTKTSHSSHQQKCDNLDEREDRRREASERPVAEEGSKDDHEKNKSTLGKLEADLGSTVPQLKVDQQDKKEHQGDGLNGALAAPFRVKDPGLGSEEKKGPREEASSELQKEGIRLKIKIPPHRRNKLKGKGGKEEEKEREQEVQEEGRPLRRSARICRSSALPKCRPSSKVAESQKKKPQRKQALPSRTRGEDEEEEEEEEEDDEEEQDSTTKKDRKTEPAGQIRKQRILLCDSCDSGYHTACLRPPLMLIPDGEWFCPPCQHEGDEEEEEKSTKKKDPKKSKNLGRRSTRTRKHISYRFDDFDDAIDEAIEEDIGDICGGAEQGKDITAVLSEDGKDEDAGSDVGSLESGARSKRALRGVPKHRPIKTQRRGRKRLRRRRRRSSEEEEEDTDEEMDSDQFSDMTDSDADKKRRGLRRGQCQQVNYRETSESSDNSKTSPNRDKVKPRGRPRKEHLSSDYSDVSPSSRESDEEDDYEDEEEDAQRKRVNRRRREEEDLRRSRTRDKRRRYEDDEDDGERGRRLKRKLLEKEKDKDTRRRLKRTNREEEEDLEKMGRGKRREILSQQRRKRLAQMLKKRRPSTDEEDDEDSDESESSSEEDRPIRKRLNRIDSDDDEEEDEEEEEGRQKVTTKKSSAGGERRADNKNDSDAQDKGRGRSLTARQPDQKRRRTRTGSASCFSVDALTRFTRDHLSELFESRTSFWWVHARGVSALKGRRSVSEQQRRFVPP</sequence>
<accession>A0ACD3QKG4</accession>
<comment type="caution">
    <text evidence="1">The sequence shown here is derived from an EMBL/GenBank/DDBJ whole genome shotgun (WGS) entry which is preliminary data.</text>
</comment>
<dbReference type="Proteomes" id="UP000793456">
    <property type="component" value="Chromosome XVIII"/>
</dbReference>